<evidence type="ECO:0000313" key="3">
    <source>
        <dbReference type="Ensembl" id="ENSSVLP00005000065.1"/>
    </source>
</evidence>
<sequence>MAAAGEGSPASLPQRLDQPGRPPRNGYGVYVYPNSFFRYEGEWKEGKKHGHGKLLFKDGSYYEGEFSDGEITGFGCRYWAWSGNTYSGHFVLGEPQGHGVMKYKAGGHYEGELSRGLRAGQGFLVDRDGQEYRGSFHDNKRHGRGQMLFKNGDKYEGDWVQDRRQGHGVLRCADGSTYEGQWHSDVFSGLGSLAHYSGVTYHGLWINGHPVEQASRIVILGPELLEVAQGAPFTLHVQLQQQHGDLAKGESGRVLRISAGIRYVQLPAYSEVSFFKVDEDHQETPMQTPFGFQCISYPVSTSTLRGLEPEAAKETAGADLPFLEEDQVDTPSGLAARGRQSQCLGDHQRQVEQGYAEFRDLLLGPPPPGRQPFLFLHGPHKKDGSKPRGSLCPSSVMPTAQEPTGGSRPEETSAELAAEAHPGEYVIMIHDVTTPPFLGRPLPTAFKHLRVLAKGTGQRPRVPEEGTRAFSQRQHGHTQEPA</sequence>
<dbReference type="SUPFAM" id="SSF82185">
    <property type="entry name" value="Histone H3 K4-specific methyltransferase SET7/9 N-terminal domain"/>
    <property type="match status" value="2"/>
</dbReference>
<keyword evidence="1" id="KW-0677">Repeat</keyword>
<reference evidence="3" key="2">
    <citation type="submission" date="2025-08" db="UniProtKB">
        <authorList>
            <consortium name="Ensembl"/>
        </authorList>
    </citation>
    <scope>IDENTIFICATION</scope>
</reference>
<feature type="region of interest" description="Disordered" evidence="2">
    <location>
        <begin position="454"/>
        <end position="482"/>
    </location>
</feature>
<reference evidence="3" key="1">
    <citation type="submission" date="2020-06" db="EMBL/GenBank/DDBJ databases">
        <authorList>
            <consortium name="Wellcome Sanger Institute Data Sharing"/>
        </authorList>
    </citation>
    <scope>NUCLEOTIDE SEQUENCE [LARGE SCALE GENOMIC DNA]</scope>
</reference>
<dbReference type="AlphaFoldDB" id="A0A8D2AI66"/>
<dbReference type="InterPro" id="IPR003409">
    <property type="entry name" value="MORN"/>
</dbReference>
<reference evidence="3" key="3">
    <citation type="submission" date="2025-09" db="UniProtKB">
        <authorList>
            <consortium name="Ensembl"/>
        </authorList>
    </citation>
    <scope>IDENTIFICATION</scope>
</reference>
<dbReference type="SMART" id="SM00698">
    <property type="entry name" value="MORN"/>
    <property type="match status" value="7"/>
</dbReference>
<evidence type="ECO:0000256" key="2">
    <source>
        <dbReference type="SAM" id="MobiDB-lite"/>
    </source>
</evidence>
<dbReference type="Proteomes" id="UP000694564">
    <property type="component" value="Chromosome 1"/>
</dbReference>
<organism evidence="3 4">
    <name type="scientific">Sciurus vulgaris</name>
    <name type="common">Eurasian red squirrel</name>
    <dbReference type="NCBI Taxonomy" id="55149"/>
    <lineage>
        <taxon>Eukaryota</taxon>
        <taxon>Metazoa</taxon>
        <taxon>Chordata</taxon>
        <taxon>Craniata</taxon>
        <taxon>Vertebrata</taxon>
        <taxon>Euteleostomi</taxon>
        <taxon>Mammalia</taxon>
        <taxon>Eutheria</taxon>
        <taxon>Euarchontoglires</taxon>
        <taxon>Glires</taxon>
        <taxon>Rodentia</taxon>
        <taxon>Sciuromorpha</taxon>
        <taxon>Sciuridae</taxon>
        <taxon>Sciurinae</taxon>
        <taxon>Sciurini</taxon>
        <taxon>Sciurus</taxon>
    </lineage>
</organism>
<feature type="compositionally biased region" description="Polar residues" evidence="2">
    <location>
        <begin position="392"/>
        <end position="404"/>
    </location>
</feature>
<evidence type="ECO:0000313" key="4">
    <source>
        <dbReference type="Proteomes" id="UP000694564"/>
    </source>
</evidence>
<dbReference type="OrthoDB" id="423343at2759"/>
<dbReference type="Ensembl" id="ENSSVLT00005000066.1">
    <property type="protein sequence ID" value="ENSSVLP00005000065.1"/>
    <property type="gene ID" value="ENSSVLG00005000052.1"/>
</dbReference>
<dbReference type="Gene3D" id="2.20.110.10">
    <property type="entry name" value="Histone H3 K4-specific methyltransferase SET7/9 N-terminal domain"/>
    <property type="match status" value="3"/>
</dbReference>
<gene>
    <name evidence="3" type="primary">MORN1</name>
</gene>
<feature type="region of interest" description="Disordered" evidence="2">
    <location>
        <begin position="378"/>
        <end position="415"/>
    </location>
</feature>
<dbReference type="PANTHER" id="PTHR23084:SF263">
    <property type="entry name" value="MORN REPEAT-CONTAINING PROTEIN 1"/>
    <property type="match status" value="1"/>
</dbReference>
<feature type="region of interest" description="Disordered" evidence="2">
    <location>
        <begin position="1"/>
        <end position="25"/>
    </location>
</feature>
<proteinExistence type="predicted"/>
<evidence type="ECO:0000256" key="1">
    <source>
        <dbReference type="ARBA" id="ARBA00022737"/>
    </source>
</evidence>
<dbReference type="PANTHER" id="PTHR23084">
    <property type="entry name" value="PHOSPHATIDYLINOSITOL-4-PHOSPHATE 5-KINASE RELATED"/>
    <property type="match status" value="1"/>
</dbReference>
<accession>A0A8D2AI66</accession>
<name>A0A8D2AI66_SCIVU</name>
<dbReference type="Pfam" id="PF02493">
    <property type="entry name" value="MORN"/>
    <property type="match status" value="8"/>
</dbReference>
<keyword evidence="4" id="KW-1185">Reference proteome</keyword>
<dbReference type="GeneTree" id="ENSGT00940000161806"/>
<protein>
    <submittedName>
        <fullName evidence="3">MORN repeat containing 1</fullName>
    </submittedName>
</protein>